<name>A0ABR5GMJ6_9HYPH</name>
<gene>
    <name evidence="1" type="ORF">QR79_31955</name>
</gene>
<keyword evidence="2" id="KW-1185">Reference proteome</keyword>
<accession>A0ABR5GMJ6</accession>
<dbReference type="RefSeq" id="WP_048461767.1">
    <property type="nucleotide sequence ID" value="NZ_CP121700.1"/>
</dbReference>
<sequence>MKELKIKAGPFDLVGRLELEKAPQTCAAFLKALPFVSEVIHVRWSGEGVWMPLGDLDFGVGYENHTSYPAPGQMILYPGGISETEILLAYGGVHFASKVGQLAGNHFLTITTGIEHIYDLGRMTLLKGAQPIRFEAP</sequence>
<organism evidence="1 2">
    <name type="scientific">Methylobacterium indicum</name>
    <dbReference type="NCBI Taxonomy" id="1775910"/>
    <lineage>
        <taxon>Bacteria</taxon>
        <taxon>Pseudomonadati</taxon>
        <taxon>Pseudomonadota</taxon>
        <taxon>Alphaproteobacteria</taxon>
        <taxon>Hyphomicrobiales</taxon>
        <taxon>Methylobacteriaceae</taxon>
        <taxon>Methylobacterium</taxon>
    </lineage>
</organism>
<proteinExistence type="predicted"/>
<dbReference type="InterPro" id="IPR024532">
    <property type="entry name" value="DUF3830"/>
</dbReference>
<comment type="caution">
    <text evidence="1">The sequence shown here is derived from an EMBL/GenBank/DDBJ whole genome shotgun (WGS) entry which is preliminary data.</text>
</comment>
<reference evidence="1 2" key="1">
    <citation type="submission" date="2014-11" db="EMBL/GenBank/DDBJ databases">
        <title>Comparative genomics of Methylobacterium species.</title>
        <authorList>
            <person name="Chaudhry V."/>
            <person name="Patil P.B."/>
        </authorList>
    </citation>
    <scope>NUCLEOTIDE SEQUENCE [LARGE SCALE GENOMIC DNA]</scope>
    <source>
        <strain evidence="1 2">SE3.6</strain>
    </source>
</reference>
<evidence type="ECO:0000313" key="1">
    <source>
        <dbReference type="EMBL" id="KMO09726.1"/>
    </source>
</evidence>
<dbReference type="Gene3D" id="2.40.100.20">
    <property type="match status" value="1"/>
</dbReference>
<evidence type="ECO:0000313" key="2">
    <source>
        <dbReference type="Proteomes" id="UP000036471"/>
    </source>
</evidence>
<dbReference type="EMBL" id="JTHG01000548">
    <property type="protein sequence ID" value="KMO09726.1"/>
    <property type="molecule type" value="Genomic_DNA"/>
</dbReference>
<dbReference type="Pfam" id="PF12903">
    <property type="entry name" value="DUF3830"/>
    <property type="match status" value="1"/>
</dbReference>
<dbReference type="Proteomes" id="UP000036471">
    <property type="component" value="Unassembled WGS sequence"/>
</dbReference>
<protein>
    <submittedName>
        <fullName evidence="1">Cyclophilin-like superfamily protein</fullName>
    </submittedName>
</protein>